<evidence type="ECO:0000256" key="1">
    <source>
        <dbReference type="ARBA" id="ARBA00022670"/>
    </source>
</evidence>
<dbReference type="OrthoDB" id="9804482at2"/>
<keyword evidence="4" id="KW-0862">Zinc</keyword>
<keyword evidence="3" id="KW-0378">Hydrolase</keyword>
<dbReference type="AlphaFoldDB" id="L8JMX8"/>
<dbReference type="SUPFAM" id="SSF102712">
    <property type="entry name" value="JAB1/MPN domain"/>
    <property type="match status" value="1"/>
</dbReference>
<reference evidence="7 8" key="1">
    <citation type="submission" date="2012-12" db="EMBL/GenBank/DDBJ databases">
        <title>Genome assembly of Fulvivirga imtechensis AK7.</title>
        <authorList>
            <person name="Nupur N."/>
            <person name="Khatri I."/>
            <person name="Kumar R."/>
            <person name="Subramanian S."/>
            <person name="Pinnaka A."/>
        </authorList>
    </citation>
    <scope>NUCLEOTIDE SEQUENCE [LARGE SCALE GENOMIC DNA]</scope>
    <source>
        <strain evidence="7 8">AK7</strain>
    </source>
</reference>
<proteinExistence type="predicted"/>
<dbReference type="Gene3D" id="3.40.140.10">
    <property type="entry name" value="Cytidine Deaminase, domain 2"/>
    <property type="match status" value="1"/>
</dbReference>
<organism evidence="7 8">
    <name type="scientific">Fulvivirga imtechensis AK7</name>
    <dbReference type="NCBI Taxonomy" id="1237149"/>
    <lineage>
        <taxon>Bacteria</taxon>
        <taxon>Pseudomonadati</taxon>
        <taxon>Bacteroidota</taxon>
        <taxon>Cytophagia</taxon>
        <taxon>Cytophagales</taxon>
        <taxon>Fulvivirgaceae</taxon>
        <taxon>Fulvivirga</taxon>
    </lineage>
</organism>
<name>L8JMX8_9BACT</name>
<sequence length="154" mass="17230">MENSKNKKWEVAEIQLVYKSKVKPSERPSVSSSQTAYEVFIEDWDSDKIGFVEEFKVMLLNRGHRVLGIYNLSCGGTTRTIVDPKLLFAAAIKSNASNIIVAHNHPSGSRRPSQPDINITKVLKEIGKLLEIPLLDHLIVTTEGFFSFSDEGLL</sequence>
<evidence type="ECO:0000256" key="2">
    <source>
        <dbReference type="ARBA" id="ARBA00022723"/>
    </source>
</evidence>
<accession>L8JMX8</accession>
<dbReference type="PROSITE" id="PS50249">
    <property type="entry name" value="MPN"/>
    <property type="match status" value="1"/>
</dbReference>
<evidence type="ECO:0000313" key="8">
    <source>
        <dbReference type="Proteomes" id="UP000011135"/>
    </source>
</evidence>
<feature type="domain" description="MPN" evidence="6">
    <location>
        <begin position="29"/>
        <end position="154"/>
    </location>
</feature>
<keyword evidence="2" id="KW-0479">Metal-binding</keyword>
<dbReference type="GO" id="GO:0008237">
    <property type="term" value="F:metallopeptidase activity"/>
    <property type="evidence" value="ECO:0007669"/>
    <property type="project" value="UniProtKB-KW"/>
</dbReference>
<dbReference type="InterPro" id="IPR001405">
    <property type="entry name" value="UPF0758"/>
</dbReference>
<dbReference type="Proteomes" id="UP000011135">
    <property type="component" value="Unassembled WGS sequence"/>
</dbReference>
<dbReference type="GO" id="GO:0006508">
    <property type="term" value="P:proteolysis"/>
    <property type="evidence" value="ECO:0007669"/>
    <property type="project" value="UniProtKB-KW"/>
</dbReference>
<dbReference type="GO" id="GO:0046872">
    <property type="term" value="F:metal ion binding"/>
    <property type="evidence" value="ECO:0007669"/>
    <property type="project" value="UniProtKB-KW"/>
</dbReference>
<dbReference type="RefSeq" id="WP_009581282.1">
    <property type="nucleotide sequence ID" value="NZ_AMZN01000055.1"/>
</dbReference>
<dbReference type="PROSITE" id="PS01302">
    <property type="entry name" value="UPF0758"/>
    <property type="match status" value="1"/>
</dbReference>
<dbReference type="PATRIC" id="fig|1237149.3.peg.3637"/>
<dbReference type="STRING" id="1237149.C900_03875"/>
<protein>
    <submittedName>
        <fullName evidence="7">DNA repair protein RadC</fullName>
    </submittedName>
</protein>
<dbReference type="CDD" id="cd08071">
    <property type="entry name" value="MPN_DUF2466"/>
    <property type="match status" value="1"/>
</dbReference>
<evidence type="ECO:0000256" key="4">
    <source>
        <dbReference type="ARBA" id="ARBA00022833"/>
    </source>
</evidence>
<comment type="caution">
    <text evidence="7">The sequence shown here is derived from an EMBL/GenBank/DDBJ whole genome shotgun (WGS) entry which is preliminary data.</text>
</comment>
<evidence type="ECO:0000313" key="7">
    <source>
        <dbReference type="EMBL" id="ELR70190.1"/>
    </source>
</evidence>
<keyword evidence="5" id="KW-0482">Metalloprotease</keyword>
<evidence type="ECO:0000259" key="6">
    <source>
        <dbReference type="PROSITE" id="PS50249"/>
    </source>
</evidence>
<keyword evidence="8" id="KW-1185">Reference proteome</keyword>
<dbReference type="InterPro" id="IPR025657">
    <property type="entry name" value="RadC_JAB"/>
</dbReference>
<evidence type="ECO:0000256" key="3">
    <source>
        <dbReference type="ARBA" id="ARBA00022801"/>
    </source>
</evidence>
<dbReference type="InterPro" id="IPR020891">
    <property type="entry name" value="UPF0758_CS"/>
</dbReference>
<dbReference type="Pfam" id="PF04002">
    <property type="entry name" value="RadC"/>
    <property type="match status" value="1"/>
</dbReference>
<gene>
    <name evidence="7" type="ORF">C900_03875</name>
</gene>
<keyword evidence="1" id="KW-0645">Protease</keyword>
<evidence type="ECO:0000256" key="5">
    <source>
        <dbReference type="ARBA" id="ARBA00023049"/>
    </source>
</evidence>
<dbReference type="InterPro" id="IPR037518">
    <property type="entry name" value="MPN"/>
</dbReference>
<dbReference type="EMBL" id="AMZN01000055">
    <property type="protein sequence ID" value="ELR70190.1"/>
    <property type="molecule type" value="Genomic_DNA"/>
</dbReference>
<dbReference type="eggNOG" id="COG2003">
    <property type="taxonomic scope" value="Bacteria"/>
</dbReference>
<dbReference type="PANTHER" id="PTHR30471:SF3">
    <property type="entry name" value="UPF0758 PROTEIN YEES-RELATED"/>
    <property type="match status" value="1"/>
</dbReference>
<dbReference type="PANTHER" id="PTHR30471">
    <property type="entry name" value="DNA REPAIR PROTEIN RADC"/>
    <property type="match status" value="1"/>
</dbReference>